<sequence>MGLGNVSGKKSSKETSLHSRRCPVADRRLQRRAISAPWAPQLRPDGGGASQEAAGRSGARFEAQFSSDSHISRVGTVE</sequence>
<feature type="compositionally biased region" description="Basic and acidic residues" evidence="1">
    <location>
        <begin position="11"/>
        <end position="28"/>
    </location>
</feature>
<accession>A0A5Q4YTE7</accession>
<evidence type="ECO:0000256" key="1">
    <source>
        <dbReference type="SAM" id="MobiDB-lite"/>
    </source>
</evidence>
<name>A0A5Q4YTE7_9BURK</name>
<dbReference type="KEGG" id="pdio:PDMSB3_2575"/>
<reference evidence="2 3" key="1">
    <citation type="submission" date="2019-08" db="EMBL/GenBank/DDBJ databases">
        <authorList>
            <person name="Herpell B J."/>
        </authorList>
    </citation>
    <scope>NUCLEOTIDE SEQUENCE [LARGE SCALE GENOMIC DNA]</scope>
    <source>
        <strain evidence="3">Msb3</strain>
    </source>
</reference>
<dbReference type="AlphaFoldDB" id="A0A5Q4YTE7"/>
<organism evidence="2 3">
    <name type="scientific">Paraburkholderia dioscoreae</name>
    <dbReference type="NCBI Taxonomy" id="2604047"/>
    <lineage>
        <taxon>Bacteria</taxon>
        <taxon>Pseudomonadati</taxon>
        <taxon>Pseudomonadota</taxon>
        <taxon>Betaproteobacteria</taxon>
        <taxon>Burkholderiales</taxon>
        <taxon>Burkholderiaceae</taxon>
        <taxon>Paraburkholderia</taxon>
    </lineage>
</organism>
<dbReference type="EMBL" id="LR699553">
    <property type="protein sequence ID" value="VVD29031.1"/>
    <property type="molecule type" value="Genomic_DNA"/>
</dbReference>
<evidence type="ECO:0000313" key="2">
    <source>
        <dbReference type="EMBL" id="VVD29031.1"/>
    </source>
</evidence>
<keyword evidence="3" id="KW-1185">Reference proteome</keyword>
<evidence type="ECO:0000313" key="3">
    <source>
        <dbReference type="Proteomes" id="UP000325811"/>
    </source>
</evidence>
<dbReference type="Proteomes" id="UP000325811">
    <property type="component" value="Chromosome I"/>
</dbReference>
<feature type="region of interest" description="Disordered" evidence="1">
    <location>
        <begin position="1"/>
        <end position="78"/>
    </location>
</feature>
<protein>
    <submittedName>
        <fullName evidence="2">Uncharacterized protein</fullName>
    </submittedName>
</protein>
<gene>
    <name evidence="2" type="ORF">PDMSB3_2575</name>
</gene>
<proteinExistence type="predicted"/>